<dbReference type="FunFam" id="3.40.1280.10:FF:000008">
    <property type="entry name" value="Group 3 RNA methyltransferase TrmH"/>
    <property type="match status" value="1"/>
</dbReference>
<dbReference type="PANTHER" id="PTHR46429:SF1">
    <property type="entry name" value="23S RRNA (GUANOSINE-2'-O-)-METHYLTRANSFERASE RLMB"/>
    <property type="match status" value="1"/>
</dbReference>
<dbReference type="GO" id="GO:0006396">
    <property type="term" value="P:RNA processing"/>
    <property type="evidence" value="ECO:0007669"/>
    <property type="project" value="InterPro"/>
</dbReference>
<dbReference type="InterPro" id="IPR004441">
    <property type="entry name" value="rRNA_MeTrfase_TrmH"/>
</dbReference>
<evidence type="ECO:0000256" key="1">
    <source>
        <dbReference type="ARBA" id="ARBA00007228"/>
    </source>
</evidence>
<evidence type="ECO:0000256" key="3">
    <source>
        <dbReference type="ARBA" id="ARBA00022679"/>
    </source>
</evidence>
<accession>A0A6J4K283</accession>
<evidence type="ECO:0000256" key="2">
    <source>
        <dbReference type="ARBA" id="ARBA00022603"/>
    </source>
</evidence>
<dbReference type="PANTHER" id="PTHR46429">
    <property type="entry name" value="23S RRNA (GUANOSINE-2'-O-)-METHYLTRANSFERASE RLMB"/>
    <property type="match status" value="1"/>
</dbReference>
<evidence type="ECO:0000259" key="4">
    <source>
        <dbReference type="Pfam" id="PF00588"/>
    </source>
</evidence>
<sequence length="243" mass="26167">MVRLFLQVDLRDRPRLAALARLAEQSGVPVQTLPAEAIEVRSQQALHQGALAEVKPFRYVELEDLVEAAGEREEPLFVLMLDGVEDPQNLGAILRTADAAGVHGVVVPERRAAPVTALVARASAGAVDHVPVAQVTNLNRALDALKAAGAWVYALDMDGEQEYDALDYTGPVVLVAGAEGKGVSRLVRERADGVVRIPLRGKVESLNVSVATSLALYAVRRSRDRAIDEKHGDEDVEDTAEEQ</sequence>
<dbReference type="SUPFAM" id="SSF55315">
    <property type="entry name" value="L30e-like"/>
    <property type="match status" value="1"/>
</dbReference>
<dbReference type="Pfam" id="PF08032">
    <property type="entry name" value="SpoU_sub_bind"/>
    <property type="match status" value="1"/>
</dbReference>
<dbReference type="AlphaFoldDB" id="A0A6J4K283"/>
<dbReference type="GO" id="GO:0003723">
    <property type="term" value="F:RNA binding"/>
    <property type="evidence" value="ECO:0007669"/>
    <property type="project" value="InterPro"/>
</dbReference>
<gene>
    <name evidence="6" type="ORF">AVDCRST_MAG77-5005</name>
</gene>
<dbReference type="EMBL" id="CADCTC010000261">
    <property type="protein sequence ID" value="CAA9293908.1"/>
    <property type="molecule type" value="Genomic_DNA"/>
</dbReference>
<dbReference type="SUPFAM" id="SSF75217">
    <property type="entry name" value="alpha/beta knot"/>
    <property type="match status" value="1"/>
</dbReference>
<comment type="similarity">
    <text evidence="1">Belongs to the class IV-like SAM-binding methyltransferase superfamily. RNA methyltransferase TrmH family.</text>
</comment>
<reference evidence="6" key="1">
    <citation type="submission" date="2020-02" db="EMBL/GenBank/DDBJ databases">
        <authorList>
            <person name="Meier V. D."/>
        </authorList>
    </citation>
    <scope>NUCLEOTIDE SEQUENCE</scope>
    <source>
        <strain evidence="6">AVDCRST_MAG77</strain>
    </source>
</reference>
<keyword evidence="3 6" id="KW-0808">Transferase</keyword>
<dbReference type="EC" id="2.1.1.185" evidence="6"/>
<feature type="domain" description="RNA 2-O ribose methyltransferase substrate binding" evidence="5">
    <location>
        <begin position="2"/>
        <end position="59"/>
    </location>
</feature>
<proteinExistence type="inferred from homology"/>
<feature type="domain" description="tRNA/rRNA methyltransferase SpoU type" evidence="4">
    <location>
        <begin position="77"/>
        <end position="217"/>
    </location>
</feature>
<name>A0A6J4K283_9CHLR</name>
<dbReference type="GO" id="GO:0005829">
    <property type="term" value="C:cytosol"/>
    <property type="evidence" value="ECO:0007669"/>
    <property type="project" value="TreeGrafter"/>
</dbReference>
<organism evidence="6">
    <name type="scientific">uncultured Chloroflexota bacterium</name>
    <dbReference type="NCBI Taxonomy" id="166587"/>
    <lineage>
        <taxon>Bacteria</taxon>
        <taxon>Bacillati</taxon>
        <taxon>Chloroflexota</taxon>
        <taxon>environmental samples</taxon>
    </lineage>
</organism>
<dbReference type="GO" id="GO:0032259">
    <property type="term" value="P:methylation"/>
    <property type="evidence" value="ECO:0007669"/>
    <property type="project" value="UniProtKB-KW"/>
</dbReference>
<dbReference type="InterPro" id="IPR013123">
    <property type="entry name" value="SpoU_subst-bd"/>
</dbReference>
<dbReference type="NCBIfam" id="TIGR00186">
    <property type="entry name" value="rRNA_methyl_3"/>
    <property type="match status" value="1"/>
</dbReference>
<dbReference type="Pfam" id="PF00588">
    <property type="entry name" value="SpoU_methylase"/>
    <property type="match status" value="1"/>
</dbReference>
<dbReference type="InterPro" id="IPR029064">
    <property type="entry name" value="Ribosomal_eL30-like_sf"/>
</dbReference>
<dbReference type="InterPro" id="IPR029026">
    <property type="entry name" value="tRNA_m1G_MTases_N"/>
</dbReference>
<dbReference type="GO" id="GO:0008173">
    <property type="term" value="F:RNA methyltransferase activity"/>
    <property type="evidence" value="ECO:0007669"/>
    <property type="project" value="InterPro"/>
</dbReference>
<keyword evidence="2 6" id="KW-0489">Methyltransferase</keyword>
<dbReference type="Gene3D" id="3.40.1280.10">
    <property type="match status" value="1"/>
</dbReference>
<dbReference type="InterPro" id="IPR029028">
    <property type="entry name" value="Alpha/beta_knot_MTases"/>
</dbReference>
<evidence type="ECO:0000313" key="6">
    <source>
        <dbReference type="EMBL" id="CAA9293908.1"/>
    </source>
</evidence>
<protein>
    <submittedName>
        <fullName evidence="6">23S rRNA (Guanosine(2251)-2'-O)-methyltransferase</fullName>
        <ecNumber evidence="6">2.1.1.185</ecNumber>
    </submittedName>
</protein>
<dbReference type="Gene3D" id="3.30.1330.30">
    <property type="match status" value="1"/>
</dbReference>
<dbReference type="CDD" id="cd18103">
    <property type="entry name" value="SpoU-like_RlmB"/>
    <property type="match status" value="1"/>
</dbReference>
<dbReference type="InterPro" id="IPR001537">
    <property type="entry name" value="SpoU_MeTrfase"/>
</dbReference>
<evidence type="ECO:0000259" key="5">
    <source>
        <dbReference type="Pfam" id="PF08032"/>
    </source>
</evidence>